<evidence type="ECO:0000256" key="5">
    <source>
        <dbReference type="ARBA" id="ARBA00022970"/>
    </source>
</evidence>
<reference evidence="9" key="1">
    <citation type="submission" date="2020-01" db="EMBL/GenBank/DDBJ databases">
        <title>Genome sequence of Kobresia littledalei, the first chromosome-level genome in the family Cyperaceae.</title>
        <authorList>
            <person name="Qu G."/>
        </authorList>
    </citation>
    <scope>NUCLEOTIDE SEQUENCE</scope>
    <source>
        <strain evidence="9">C.B.Clarke</strain>
        <tissue evidence="9">Leaf</tissue>
    </source>
</reference>
<feature type="transmembrane region" description="Helical" evidence="8">
    <location>
        <begin position="22"/>
        <end position="44"/>
    </location>
</feature>
<evidence type="ECO:0000256" key="1">
    <source>
        <dbReference type="ARBA" id="ARBA00004167"/>
    </source>
</evidence>
<dbReference type="PANTHER" id="PTHR33228">
    <property type="entry name" value="PROTEIN GLUTAMINE DUMPER 4-RELATED"/>
    <property type="match status" value="1"/>
</dbReference>
<evidence type="ECO:0000256" key="6">
    <source>
        <dbReference type="ARBA" id="ARBA00022989"/>
    </source>
</evidence>
<name>A0A833R597_9POAL</name>
<dbReference type="PROSITE" id="PS51257">
    <property type="entry name" value="PROKAR_LIPOPROTEIN"/>
    <property type="match status" value="1"/>
</dbReference>
<keyword evidence="3" id="KW-0813">Transport</keyword>
<dbReference type="GO" id="GO:0080143">
    <property type="term" value="P:regulation of amino acid export"/>
    <property type="evidence" value="ECO:0007669"/>
    <property type="project" value="InterPro"/>
</dbReference>
<keyword evidence="6 8" id="KW-1133">Transmembrane helix</keyword>
<proteinExistence type="inferred from homology"/>
<comment type="caution">
    <text evidence="9">The sequence shown here is derived from an EMBL/GenBank/DDBJ whole genome shotgun (WGS) entry which is preliminary data.</text>
</comment>
<dbReference type="InterPro" id="IPR040359">
    <property type="entry name" value="GDU"/>
</dbReference>
<dbReference type="EMBL" id="SWLB01000012">
    <property type="protein sequence ID" value="KAF3332152.1"/>
    <property type="molecule type" value="Genomic_DNA"/>
</dbReference>
<keyword evidence="5" id="KW-0029">Amino-acid transport</keyword>
<dbReference type="GO" id="GO:0006865">
    <property type="term" value="P:amino acid transport"/>
    <property type="evidence" value="ECO:0007669"/>
    <property type="project" value="UniProtKB-KW"/>
</dbReference>
<comment type="subcellular location">
    <subcellularLocation>
        <location evidence="1">Membrane</location>
        <topology evidence="1">Single-pass membrane protein</topology>
    </subcellularLocation>
</comment>
<evidence type="ECO:0000313" key="9">
    <source>
        <dbReference type="EMBL" id="KAF3332152.1"/>
    </source>
</evidence>
<evidence type="ECO:0000256" key="2">
    <source>
        <dbReference type="ARBA" id="ARBA00009977"/>
    </source>
</evidence>
<dbReference type="GO" id="GO:0016020">
    <property type="term" value="C:membrane"/>
    <property type="evidence" value="ECO:0007669"/>
    <property type="project" value="UniProtKB-SubCell"/>
</dbReference>
<keyword evidence="7 8" id="KW-0472">Membrane</keyword>
<dbReference type="PANTHER" id="PTHR33228:SF76">
    <property type="entry name" value="PROTEIN GLUTAMINE DUMPER 7"/>
    <property type="match status" value="1"/>
</dbReference>
<evidence type="ECO:0000256" key="4">
    <source>
        <dbReference type="ARBA" id="ARBA00022692"/>
    </source>
</evidence>
<dbReference type="OrthoDB" id="770444at2759"/>
<accession>A0A833R597</accession>
<sequence>MRPLSSSGTGGSGSTWAFPVPILYGCIFLLLAVILVSLIVLAFLHCRSGRKTSASKSLDSTEGSVVPSTTEPRIVVIMAGDDKATYLAKPI</sequence>
<evidence type="ECO:0000313" key="10">
    <source>
        <dbReference type="Proteomes" id="UP000623129"/>
    </source>
</evidence>
<comment type="similarity">
    <text evidence="2">Belongs to the GLUTAMINE DUMPER 1 (TC 9.B.60) family.</text>
</comment>
<evidence type="ECO:0000256" key="7">
    <source>
        <dbReference type="ARBA" id="ARBA00023136"/>
    </source>
</evidence>
<dbReference type="AlphaFoldDB" id="A0A833R597"/>
<dbReference type="Proteomes" id="UP000623129">
    <property type="component" value="Unassembled WGS sequence"/>
</dbReference>
<protein>
    <submittedName>
        <fullName evidence="9">Protein GLUTAMINE DUMPER 3</fullName>
    </submittedName>
</protein>
<organism evidence="9 10">
    <name type="scientific">Carex littledalei</name>
    <dbReference type="NCBI Taxonomy" id="544730"/>
    <lineage>
        <taxon>Eukaryota</taxon>
        <taxon>Viridiplantae</taxon>
        <taxon>Streptophyta</taxon>
        <taxon>Embryophyta</taxon>
        <taxon>Tracheophyta</taxon>
        <taxon>Spermatophyta</taxon>
        <taxon>Magnoliopsida</taxon>
        <taxon>Liliopsida</taxon>
        <taxon>Poales</taxon>
        <taxon>Cyperaceae</taxon>
        <taxon>Cyperoideae</taxon>
        <taxon>Cariceae</taxon>
        <taxon>Carex</taxon>
        <taxon>Carex subgen. Euthyceras</taxon>
    </lineage>
</organism>
<evidence type="ECO:0000256" key="3">
    <source>
        <dbReference type="ARBA" id="ARBA00022448"/>
    </source>
</evidence>
<keyword evidence="10" id="KW-1185">Reference proteome</keyword>
<gene>
    <name evidence="9" type="ORF">FCM35_KLT03558</name>
</gene>
<evidence type="ECO:0000256" key="8">
    <source>
        <dbReference type="SAM" id="Phobius"/>
    </source>
</evidence>
<keyword evidence="4 8" id="KW-0812">Transmembrane</keyword>